<dbReference type="InterPro" id="IPR005824">
    <property type="entry name" value="KOW"/>
</dbReference>
<sequence>MGNMGGTRSIKGIAAPPFWPIERKLRPWTPKPSPGPHNAEQSLPLLVVLRDMLKYAETGKEAIKIINENKIKVDGRVVNDYKYPLSVMDVLEIPENDEYYRVIPYPTDYLGLYKITKEEASLKPVRIENKTIVKGGNLQLNLSGGRNILVKFKEGEKKEVPYKTLDTLLITLPNQEIKEHIPFQIGDYALVIWGKNVGKLGKIVSVNKQWGRKSSTVTLEGKSGRKIQTILDYILIVGKEKPVISLPGEIEL</sequence>
<accession>L0AB13</accession>
<dbReference type="HOGENOM" id="CLU_060400_0_0_2"/>
<proteinExistence type="inferred from homology"/>
<keyword evidence="3 7" id="KW-0694">RNA-binding</keyword>
<dbReference type="InterPro" id="IPR000876">
    <property type="entry name" value="Ribosomal_eS4"/>
</dbReference>
<dbReference type="Pfam" id="PF00900">
    <property type="entry name" value="Ribosomal_S4e"/>
    <property type="match status" value="1"/>
</dbReference>
<dbReference type="EMBL" id="CP003378">
    <property type="protein sequence ID" value="AFZ71088.1"/>
    <property type="molecule type" value="Genomic_DNA"/>
</dbReference>
<dbReference type="GO" id="GO:0006412">
    <property type="term" value="P:translation"/>
    <property type="evidence" value="ECO:0007669"/>
    <property type="project" value="UniProtKB-UniRule"/>
</dbReference>
<dbReference type="KEGG" id="clg:Calag_1379"/>
<dbReference type="HAMAP" id="MF_00485">
    <property type="entry name" value="Ribosomal_eS4"/>
    <property type="match status" value="1"/>
</dbReference>
<dbReference type="InterPro" id="IPR014722">
    <property type="entry name" value="Rib_uL2_dom2"/>
</dbReference>
<feature type="domain" description="KOW" evidence="9">
    <location>
        <begin position="182"/>
        <end position="209"/>
    </location>
</feature>
<protein>
    <recommendedName>
        <fullName evidence="6 7">Small ribosomal subunit protein eS4</fullName>
    </recommendedName>
</protein>
<feature type="domain" description="RNA-binding S4" evidence="8">
    <location>
        <begin position="43"/>
        <end position="107"/>
    </location>
</feature>
<dbReference type="Gene3D" id="2.30.30.30">
    <property type="match status" value="1"/>
</dbReference>
<dbReference type="Gene3D" id="2.40.50.740">
    <property type="match status" value="1"/>
</dbReference>
<dbReference type="NCBIfam" id="NF003312">
    <property type="entry name" value="PRK04313.1"/>
    <property type="match status" value="1"/>
</dbReference>
<dbReference type="SMART" id="SM00739">
    <property type="entry name" value="KOW"/>
    <property type="match status" value="1"/>
</dbReference>
<keyword evidence="4 7" id="KW-0689">Ribosomal protein</keyword>
<evidence type="ECO:0000256" key="4">
    <source>
        <dbReference type="ARBA" id="ARBA00022980"/>
    </source>
</evidence>
<dbReference type="GO" id="GO:0003735">
    <property type="term" value="F:structural constituent of ribosome"/>
    <property type="evidence" value="ECO:0007669"/>
    <property type="project" value="InterPro"/>
</dbReference>
<dbReference type="InterPro" id="IPR041982">
    <property type="entry name" value="Ribosomal_eS4_KOW"/>
</dbReference>
<evidence type="ECO:0000259" key="8">
    <source>
        <dbReference type="SMART" id="SM00363"/>
    </source>
</evidence>
<evidence type="ECO:0000313" key="11">
    <source>
        <dbReference type="Proteomes" id="UP000010469"/>
    </source>
</evidence>
<dbReference type="eggNOG" id="arCOG04093">
    <property type="taxonomic scope" value="Archaea"/>
</dbReference>
<evidence type="ECO:0000259" key="9">
    <source>
        <dbReference type="SMART" id="SM00739"/>
    </source>
</evidence>
<dbReference type="Pfam" id="PF08071">
    <property type="entry name" value="RS4NT"/>
    <property type="match status" value="1"/>
</dbReference>
<dbReference type="OrthoDB" id="372073at2157"/>
<gene>
    <name evidence="7" type="primary">rps4e</name>
    <name evidence="10" type="ordered locus">Calag_1379</name>
</gene>
<evidence type="ECO:0000313" key="10">
    <source>
        <dbReference type="EMBL" id="AFZ71088.1"/>
    </source>
</evidence>
<evidence type="ECO:0000256" key="7">
    <source>
        <dbReference type="HAMAP-Rule" id="MF_00485"/>
    </source>
</evidence>
<dbReference type="PANTHER" id="PTHR11581:SF0">
    <property type="entry name" value="SMALL RIBOSOMAL SUBUNIT PROTEIN ES4"/>
    <property type="match status" value="1"/>
</dbReference>
<dbReference type="GO" id="GO:0019843">
    <property type="term" value="F:rRNA binding"/>
    <property type="evidence" value="ECO:0007669"/>
    <property type="project" value="UniProtKB-KW"/>
</dbReference>
<name>L0AB13_CALLD</name>
<keyword evidence="11" id="KW-1185">Reference proteome</keyword>
<dbReference type="InterPro" id="IPR002942">
    <property type="entry name" value="S4_RNA-bd"/>
</dbReference>
<dbReference type="InterPro" id="IPR013845">
    <property type="entry name" value="Ribosomal_eS4_central_region"/>
</dbReference>
<evidence type="ECO:0000256" key="5">
    <source>
        <dbReference type="ARBA" id="ARBA00023274"/>
    </source>
</evidence>
<dbReference type="PIRSF" id="PIRSF002116">
    <property type="entry name" value="Ribosomal_S4"/>
    <property type="match status" value="1"/>
</dbReference>
<evidence type="ECO:0000256" key="1">
    <source>
        <dbReference type="ARBA" id="ARBA00007500"/>
    </source>
</evidence>
<dbReference type="PROSITE" id="PS50889">
    <property type="entry name" value="S4"/>
    <property type="match status" value="1"/>
</dbReference>
<evidence type="ECO:0000256" key="6">
    <source>
        <dbReference type="ARBA" id="ARBA00035272"/>
    </source>
</evidence>
<dbReference type="InParanoid" id="L0AB13"/>
<organism evidence="10 11">
    <name type="scientific">Caldisphaera lagunensis (strain DSM 15908 / JCM 11604 / ANMR 0165 / IC-154)</name>
    <dbReference type="NCBI Taxonomy" id="1056495"/>
    <lineage>
        <taxon>Archaea</taxon>
        <taxon>Thermoproteota</taxon>
        <taxon>Thermoprotei</taxon>
        <taxon>Acidilobales</taxon>
        <taxon>Caldisphaeraceae</taxon>
        <taxon>Caldisphaera</taxon>
    </lineage>
</organism>
<dbReference type="Pfam" id="PF01479">
    <property type="entry name" value="S4"/>
    <property type="match status" value="1"/>
</dbReference>
<evidence type="ECO:0000256" key="2">
    <source>
        <dbReference type="ARBA" id="ARBA00022730"/>
    </source>
</evidence>
<dbReference type="FunFam" id="3.10.290.10:FF:000002">
    <property type="entry name" value="40S ribosomal protein S4"/>
    <property type="match status" value="1"/>
</dbReference>
<dbReference type="SMART" id="SM00363">
    <property type="entry name" value="S4"/>
    <property type="match status" value="1"/>
</dbReference>
<evidence type="ECO:0000256" key="3">
    <source>
        <dbReference type="ARBA" id="ARBA00022884"/>
    </source>
</evidence>
<keyword evidence="2" id="KW-0699">rRNA-binding</keyword>
<dbReference type="Proteomes" id="UP000010469">
    <property type="component" value="Chromosome"/>
</dbReference>
<dbReference type="GO" id="GO:0022627">
    <property type="term" value="C:cytosolic small ribosomal subunit"/>
    <property type="evidence" value="ECO:0007669"/>
    <property type="project" value="TreeGrafter"/>
</dbReference>
<dbReference type="CDD" id="cd06087">
    <property type="entry name" value="KOW_RPS4"/>
    <property type="match status" value="1"/>
</dbReference>
<dbReference type="FunCoup" id="L0AB13">
    <property type="interactions" value="151"/>
</dbReference>
<dbReference type="SUPFAM" id="SSF55174">
    <property type="entry name" value="Alpha-L RNA-binding motif"/>
    <property type="match status" value="1"/>
</dbReference>
<comment type="similarity">
    <text evidence="1 7">Belongs to the eukaryotic ribosomal protein eS4 family.</text>
</comment>
<dbReference type="RefSeq" id="WP_015232985.1">
    <property type="nucleotide sequence ID" value="NC_019791.1"/>
</dbReference>
<dbReference type="InterPro" id="IPR038237">
    <property type="entry name" value="Ribosomal_eS4_central_sf"/>
</dbReference>
<dbReference type="STRING" id="1056495.Calag_1379"/>
<dbReference type="InterPro" id="IPR013843">
    <property type="entry name" value="Ribosomal_eS4_N"/>
</dbReference>
<dbReference type="GeneID" id="14212639"/>
<dbReference type="PANTHER" id="PTHR11581">
    <property type="entry name" value="30S/40S RIBOSOMAL PROTEIN S4"/>
    <property type="match status" value="1"/>
</dbReference>
<dbReference type="AlphaFoldDB" id="L0AB13"/>
<dbReference type="Gene3D" id="3.10.290.10">
    <property type="entry name" value="RNA-binding S4 domain"/>
    <property type="match status" value="1"/>
</dbReference>
<keyword evidence="5 7" id="KW-0687">Ribonucleoprotein</keyword>
<reference evidence="11" key="1">
    <citation type="submission" date="2012-03" db="EMBL/GenBank/DDBJ databases">
        <title>Complete genome of Caldisphaera lagunensis DSM 15908.</title>
        <authorList>
            <person name="Lucas S."/>
            <person name="Copeland A."/>
            <person name="Lapidus A."/>
            <person name="Glavina del Rio T."/>
            <person name="Dalin E."/>
            <person name="Tice H."/>
            <person name="Bruce D."/>
            <person name="Goodwin L."/>
            <person name="Pitluck S."/>
            <person name="Peters L."/>
            <person name="Mikhailova N."/>
            <person name="Teshima H."/>
            <person name="Kyrpides N."/>
            <person name="Mavromatis K."/>
            <person name="Ivanova N."/>
            <person name="Brettin T."/>
            <person name="Detter J.C."/>
            <person name="Han C."/>
            <person name="Larimer F."/>
            <person name="Land M."/>
            <person name="Hauser L."/>
            <person name="Markowitz V."/>
            <person name="Cheng J.-F."/>
            <person name="Hugenholtz P."/>
            <person name="Woyke T."/>
            <person name="Wu D."/>
            <person name="Spring S."/>
            <person name="Schroeder M."/>
            <person name="Brambilla E."/>
            <person name="Klenk H.-P."/>
            <person name="Eisen J.A."/>
        </authorList>
    </citation>
    <scope>NUCLEOTIDE SEQUENCE [LARGE SCALE GENOMIC DNA]</scope>
    <source>
        <strain evidence="11">DSM 15908 / JCM 11604 / IC-154</strain>
    </source>
</reference>
<dbReference type="InterPro" id="IPR036986">
    <property type="entry name" value="S4_RNA-bd_sf"/>
</dbReference>